<name>A0ABQ2PHY2_9NEIS</name>
<accession>A0ABQ2PHY2</accession>
<evidence type="ECO:0000313" key="3">
    <source>
        <dbReference type="Proteomes" id="UP000621859"/>
    </source>
</evidence>
<keyword evidence="1" id="KW-0812">Transmembrane</keyword>
<proteinExistence type="predicted"/>
<protein>
    <recommendedName>
        <fullName evidence="4">DUF485 domain-containing protein</fullName>
    </recommendedName>
</protein>
<dbReference type="Proteomes" id="UP000621859">
    <property type="component" value="Unassembled WGS sequence"/>
</dbReference>
<dbReference type="RefSeq" id="WP_188688981.1">
    <property type="nucleotide sequence ID" value="NZ_BMLY01000001.1"/>
</dbReference>
<feature type="transmembrane region" description="Helical" evidence="1">
    <location>
        <begin position="20"/>
        <end position="41"/>
    </location>
</feature>
<keyword evidence="1" id="KW-1133">Transmembrane helix</keyword>
<reference evidence="3" key="1">
    <citation type="journal article" date="2019" name="Int. J. Syst. Evol. Microbiol.">
        <title>The Global Catalogue of Microorganisms (GCM) 10K type strain sequencing project: providing services to taxonomists for standard genome sequencing and annotation.</title>
        <authorList>
            <consortium name="The Broad Institute Genomics Platform"/>
            <consortium name="The Broad Institute Genome Sequencing Center for Infectious Disease"/>
            <person name="Wu L."/>
            <person name="Ma J."/>
        </authorList>
    </citation>
    <scope>NUCLEOTIDE SEQUENCE [LARGE SCALE GENOMIC DNA]</scope>
    <source>
        <strain evidence="3">CGMCC 1.8860</strain>
    </source>
</reference>
<feature type="transmembrane region" description="Helical" evidence="1">
    <location>
        <begin position="47"/>
        <end position="72"/>
    </location>
</feature>
<organism evidence="2 3">
    <name type="scientific">Silvimonas amylolytica</name>
    <dbReference type="NCBI Taxonomy" id="449663"/>
    <lineage>
        <taxon>Bacteria</taxon>
        <taxon>Pseudomonadati</taxon>
        <taxon>Pseudomonadota</taxon>
        <taxon>Betaproteobacteria</taxon>
        <taxon>Neisseriales</taxon>
        <taxon>Chitinibacteraceae</taxon>
        <taxon>Silvimonas</taxon>
    </lineage>
</organism>
<keyword evidence="1" id="KW-0472">Membrane</keyword>
<evidence type="ECO:0000256" key="1">
    <source>
        <dbReference type="SAM" id="Phobius"/>
    </source>
</evidence>
<keyword evidence="3" id="KW-1185">Reference proteome</keyword>
<gene>
    <name evidence="2" type="ORF">GCM10010971_07440</name>
</gene>
<comment type="caution">
    <text evidence="2">The sequence shown here is derived from an EMBL/GenBank/DDBJ whole genome shotgun (WGS) entry which is preliminary data.</text>
</comment>
<evidence type="ECO:0000313" key="2">
    <source>
        <dbReference type="EMBL" id="GGP24925.1"/>
    </source>
</evidence>
<sequence>MKLTIKRVSVLRAAKMAAIFYLVISIPMMLLMLIQFSAVPAPNKPGLGWLILVPVMYTIIGFLFTLFSAWLYNMVARWQGGLEFEVSEEKAAI</sequence>
<evidence type="ECO:0008006" key="4">
    <source>
        <dbReference type="Google" id="ProtNLM"/>
    </source>
</evidence>
<dbReference type="EMBL" id="BMLY01000001">
    <property type="protein sequence ID" value="GGP24925.1"/>
    <property type="molecule type" value="Genomic_DNA"/>
</dbReference>